<organism evidence="4 5">
    <name type="scientific">Dispira parvispora</name>
    <dbReference type="NCBI Taxonomy" id="1520584"/>
    <lineage>
        <taxon>Eukaryota</taxon>
        <taxon>Fungi</taxon>
        <taxon>Fungi incertae sedis</taxon>
        <taxon>Zoopagomycota</taxon>
        <taxon>Kickxellomycotina</taxon>
        <taxon>Dimargaritomycetes</taxon>
        <taxon>Dimargaritales</taxon>
        <taxon>Dimargaritaceae</taxon>
        <taxon>Dispira</taxon>
    </lineage>
</organism>
<evidence type="ECO:0000256" key="2">
    <source>
        <dbReference type="SAM" id="Coils"/>
    </source>
</evidence>
<dbReference type="EMBL" id="JANBPY010003721">
    <property type="protein sequence ID" value="KAJ1950489.1"/>
    <property type="molecule type" value="Genomic_DNA"/>
</dbReference>
<dbReference type="Pfam" id="PF06371">
    <property type="entry name" value="Drf_GBD"/>
    <property type="match status" value="1"/>
</dbReference>
<protein>
    <recommendedName>
        <fullName evidence="3">GBD/FH3 domain-containing protein</fullName>
    </recommendedName>
</protein>
<dbReference type="Gene3D" id="1.25.10.10">
    <property type="entry name" value="Leucine-rich Repeat Variant"/>
    <property type="match status" value="1"/>
</dbReference>
<dbReference type="InterPro" id="IPR010472">
    <property type="entry name" value="FH3_dom"/>
</dbReference>
<dbReference type="GO" id="GO:0015629">
    <property type="term" value="C:actin cytoskeleton"/>
    <property type="evidence" value="ECO:0007669"/>
    <property type="project" value="UniProtKB-ARBA"/>
</dbReference>
<dbReference type="InterPro" id="IPR051661">
    <property type="entry name" value="Actin_filament_regulator"/>
</dbReference>
<dbReference type="GO" id="GO:0043332">
    <property type="term" value="C:mating projection tip"/>
    <property type="evidence" value="ECO:0007669"/>
    <property type="project" value="TreeGrafter"/>
</dbReference>
<evidence type="ECO:0000313" key="4">
    <source>
        <dbReference type="EMBL" id="KAJ1950489.1"/>
    </source>
</evidence>
<feature type="domain" description="GBD/FH3" evidence="3">
    <location>
        <begin position="1"/>
        <end position="257"/>
    </location>
</feature>
<dbReference type="InterPro" id="IPR010473">
    <property type="entry name" value="GTPase-bd"/>
</dbReference>
<dbReference type="SMART" id="SM01139">
    <property type="entry name" value="Drf_FH3"/>
    <property type="match status" value="1"/>
</dbReference>
<dbReference type="AlphaFoldDB" id="A0A9W8E472"/>
<dbReference type="GO" id="GO:0032153">
    <property type="term" value="C:cell division site"/>
    <property type="evidence" value="ECO:0007669"/>
    <property type="project" value="UniProtKB-ARBA"/>
</dbReference>
<dbReference type="InterPro" id="IPR011989">
    <property type="entry name" value="ARM-like"/>
</dbReference>
<dbReference type="GO" id="GO:0031267">
    <property type="term" value="F:small GTPase binding"/>
    <property type="evidence" value="ECO:0007669"/>
    <property type="project" value="InterPro"/>
</dbReference>
<keyword evidence="2" id="KW-0175">Coiled coil</keyword>
<feature type="non-terminal residue" evidence="4">
    <location>
        <position position="440"/>
    </location>
</feature>
<keyword evidence="5" id="KW-1185">Reference proteome</keyword>
<dbReference type="PANTHER" id="PTHR47102:SF2">
    <property type="entry name" value="PROTEIN BNI1"/>
    <property type="match status" value="1"/>
</dbReference>
<dbReference type="SUPFAM" id="SSF48371">
    <property type="entry name" value="ARM repeat"/>
    <property type="match status" value="1"/>
</dbReference>
<proteinExistence type="inferred from homology"/>
<dbReference type="Pfam" id="PF06367">
    <property type="entry name" value="Drf_FH3"/>
    <property type="match status" value="1"/>
</dbReference>
<comment type="similarity">
    <text evidence="1">Belongs to the formin homology family. BNI1 subfamily.</text>
</comment>
<dbReference type="PROSITE" id="PS51232">
    <property type="entry name" value="GBD_FH3"/>
    <property type="match status" value="1"/>
</dbReference>
<dbReference type="GO" id="GO:0051016">
    <property type="term" value="P:barbed-end actin filament capping"/>
    <property type="evidence" value="ECO:0007669"/>
    <property type="project" value="TreeGrafter"/>
</dbReference>
<feature type="coiled-coil region" evidence="2">
    <location>
        <begin position="278"/>
        <end position="351"/>
    </location>
</feature>
<dbReference type="GO" id="GO:0051017">
    <property type="term" value="P:actin filament bundle assembly"/>
    <property type="evidence" value="ECO:0007669"/>
    <property type="project" value="TreeGrafter"/>
</dbReference>
<dbReference type="InterPro" id="IPR016024">
    <property type="entry name" value="ARM-type_fold"/>
</dbReference>
<accession>A0A9W8E472</accession>
<dbReference type="GO" id="GO:0003779">
    <property type="term" value="F:actin binding"/>
    <property type="evidence" value="ECO:0007669"/>
    <property type="project" value="InterPro"/>
</dbReference>
<dbReference type="Gene3D" id="1.10.238.150">
    <property type="entry name" value="Formin, FH3 diaphanous domain"/>
    <property type="match status" value="1"/>
</dbReference>
<comment type="caution">
    <text evidence="4">The sequence shown here is derived from an EMBL/GenBank/DDBJ whole genome shotgun (WGS) entry which is preliminary data.</text>
</comment>
<evidence type="ECO:0000313" key="5">
    <source>
        <dbReference type="Proteomes" id="UP001150925"/>
    </source>
</evidence>
<sequence>MRAFKAILNLNWGAHEVLAYPRCVSNICHSLDSPLPQVRKLAVELLTFLCYSDFPHGHELVLQGMESFQRFRSMQYRFEPWLVALERTIDGRGRMGSMVGASQEVRQLGMVENDLIQYALCNVLLMNALVEVCEDIDVRIHLRQELQKCGINRIRDKLLALNNEHIQQQLEKYARVAEHDNNELMEFHHYQALQDMSDPHEVFEALLMSLEGRSSEAFVSILQHLLLIREDTETKNRYLQLIDQLVSQIVLDGRGVDSDFSSTFGVSVATLAAKFSDEEQLLDTLKELNETKEQLEQVRHAKSQLELEVSMKADGLVQALKDKVLTLEDLLRASRHTISSLHNQIKELREQFQAKLASRDTQLKQIVKSFQNQVDEQAEFTSDHDLLMLENKALREGDVLDLVEEPVEPGTDAPVRQRWRVNQKKLDREIERLQKEMVAQ</sequence>
<dbReference type="PANTHER" id="PTHR47102">
    <property type="entry name" value="PROTEIN BNI1"/>
    <property type="match status" value="1"/>
</dbReference>
<dbReference type="OrthoDB" id="1104827at2759"/>
<evidence type="ECO:0000256" key="1">
    <source>
        <dbReference type="ARBA" id="ARBA00037935"/>
    </source>
</evidence>
<dbReference type="Proteomes" id="UP001150925">
    <property type="component" value="Unassembled WGS sequence"/>
</dbReference>
<dbReference type="GO" id="GO:0005938">
    <property type="term" value="C:cell cortex"/>
    <property type="evidence" value="ECO:0007669"/>
    <property type="project" value="UniProtKB-ARBA"/>
</dbReference>
<dbReference type="InterPro" id="IPR014768">
    <property type="entry name" value="GBD/FH3_dom"/>
</dbReference>
<gene>
    <name evidence="4" type="ORF">IWQ62_006561</name>
</gene>
<dbReference type="GO" id="GO:1903475">
    <property type="term" value="P:mitotic actomyosin contractile ring assembly"/>
    <property type="evidence" value="ECO:0007669"/>
    <property type="project" value="TreeGrafter"/>
</dbReference>
<reference evidence="4" key="1">
    <citation type="submission" date="2022-07" db="EMBL/GenBank/DDBJ databases">
        <title>Phylogenomic reconstructions and comparative analyses of Kickxellomycotina fungi.</title>
        <authorList>
            <person name="Reynolds N.K."/>
            <person name="Stajich J.E."/>
            <person name="Barry K."/>
            <person name="Grigoriev I.V."/>
            <person name="Crous P."/>
            <person name="Smith M.E."/>
        </authorList>
    </citation>
    <scope>NUCLEOTIDE SEQUENCE</scope>
    <source>
        <strain evidence="4">RSA 1196</strain>
    </source>
</reference>
<evidence type="ECO:0000259" key="3">
    <source>
        <dbReference type="PROSITE" id="PS51232"/>
    </source>
</evidence>
<name>A0A9W8E472_9FUNG</name>